<dbReference type="CDD" id="cd08168">
    <property type="entry name" value="Cytochrom_C3"/>
    <property type="match status" value="1"/>
</dbReference>
<reference evidence="8" key="1">
    <citation type="journal article" date="2015" name="Proc. Natl. Acad. Sci. U.S.A.">
        <title>Networks of energetic and metabolic interactions define dynamics in microbial communities.</title>
        <authorList>
            <person name="Embree M."/>
            <person name="Liu J.K."/>
            <person name="Al-Bassam M.M."/>
            <person name="Zengler K."/>
        </authorList>
    </citation>
    <scope>NUCLEOTIDE SEQUENCE</scope>
</reference>
<dbReference type="AlphaFoldDB" id="A0A0W8G3I4"/>
<evidence type="ECO:0000256" key="5">
    <source>
        <dbReference type="ARBA" id="ARBA00023004"/>
    </source>
</evidence>
<dbReference type="InterPro" id="IPR020942">
    <property type="entry name" value="Cyt_c_III_dom"/>
</dbReference>
<dbReference type="Pfam" id="PF02085">
    <property type="entry name" value="Cytochrom_CIII"/>
    <property type="match status" value="1"/>
</dbReference>
<dbReference type="PANTHER" id="PTHR39425">
    <property type="entry name" value="LIPOPROTEIN CYTOCHROME C"/>
    <property type="match status" value="1"/>
</dbReference>
<keyword evidence="3" id="KW-0479">Metal-binding</keyword>
<feature type="transmembrane region" description="Helical" evidence="6">
    <location>
        <begin position="12"/>
        <end position="34"/>
    </location>
</feature>
<keyword evidence="6" id="KW-0472">Membrane</keyword>
<feature type="domain" description="Class III cytochrome C" evidence="7">
    <location>
        <begin position="41"/>
        <end position="99"/>
    </location>
</feature>
<keyword evidence="4" id="KW-0249">Electron transport</keyword>
<dbReference type="EMBL" id="LNQE01000310">
    <property type="protein sequence ID" value="KUG27601.1"/>
    <property type="molecule type" value="Genomic_DNA"/>
</dbReference>
<evidence type="ECO:0000256" key="4">
    <source>
        <dbReference type="ARBA" id="ARBA00022982"/>
    </source>
</evidence>
<organism evidence="8">
    <name type="scientific">hydrocarbon metagenome</name>
    <dbReference type="NCBI Taxonomy" id="938273"/>
    <lineage>
        <taxon>unclassified sequences</taxon>
        <taxon>metagenomes</taxon>
        <taxon>ecological metagenomes</taxon>
    </lineage>
</organism>
<dbReference type="GO" id="GO:0046872">
    <property type="term" value="F:metal ion binding"/>
    <property type="evidence" value="ECO:0007669"/>
    <property type="project" value="UniProtKB-KW"/>
</dbReference>
<dbReference type="Gene3D" id="3.90.10.10">
    <property type="entry name" value="Cytochrome C3"/>
    <property type="match status" value="2"/>
</dbReference>
<evidence type="ECO:0000256" key="6">
    <source>
        <dbReference type="SAM" id="Phobius"/>
    </source>
</evidence>
<evidence type="ECO:0000259" key="7">
    <source>
        <dbReference type="Pfam" id="PF02085"/>
    </source>
</evidence>
<dbReference type="GO" id="GO:0009055">
    <property type="term" value="F:electron transfer activity"/>
    <property type="evidence" value="ECO:0007669"/>
    <property type="project" value="InterPro"/>
</dbReference>
<proteinExistence type="predicted"/>
<sequence>MEERQSNKAGGVGGVVLLFLVGFVGALVVGWWVFPQVLFSQKTQPIRFSHKVHAEQGLDCESCHTFAKTGQFIGLPSTASCAECHPDETGGATDDEKEIDKFVKEYAKPGIEVPWLVYQYQPDNVFFSHAAHTGFECTTCHIDVANMDSPPPYHENRLSGYSKQTMKMWECERCHASMGTSNACYVCHK</sequence>
<keyword evidence="5" id="KW-0408">Iron</keyword>
<name>A0A0W8G3I4_9ZZZZ</name>
<dbReference type="InterPro" id="IPR053547">
    <property type="entry name" value="Multiheme_cyt_c_menaq_reduct"/>
</dbReference>
<evidence type="ECO:0000256" key="1">
    <source>
        <dbReference type="ARBA" id="ARBA00022448"/>
    </source>
</evidence>
<keyword evidence="6" id="KW-0812">Transmembrane</keyword>
<dbReference type="PANTHER" id="PTHR39425:SF1">
    <property type="entry name" value="CYTOCHROME C7-LIKE DOMAIN-CONTAINING PROTEIN"/>
    <property type="match status" value="1"/>
</dbReference>
<evidence type="ECO:0000256" key="3">
    <source>
        <dbReference type="ARBA" id="ARBA00022723"/>
    </source>
</evidence>
<keyword evidence="1" id="KW-0813">Transport</keyword>
<dbReference type="SUPFAM" id="SSF48695">
    <property type="entry name" value="Multiheme cytochromes"/>
    <property type="match status" value="1"/>
</dbReference>
<evidence type="ECO:0000256" key="2">
    <source>
        <dbReference type="ARBA" id="ARBA00022617"/>
    </source>
</evidence>
<protein>
    <recommendedName>
        <fullName evidence="7">Class III cytochrome C domain-containing protein</fullName>
    </recommendedName>
</protein>
<dbReference type="InterPro" id="IPR036280">
    <property type="entry name" value="Multihaem_cyt_sf"/>
</dbReference>
<keyword evidence="6" id="KW-1133">Transmembrane helix</keyword>
<keyword evidence="2" id="KW-0349">Heme</keyword>
<dbReference type="GO" id="GO:0020037">
    <property type="term" value="F:heme binding"/>
    <property type="evidence" value="ECO:0007669"/>
    <property type="project" value="InterPro"/>
</dbReference>
<accession>A0A0W8G3I4</accession>
<comment type="caution">
    <text evidence="8">The sequence shown here is derived from an EMBL/GenBank/DDBJ whole genome shotgun (WGS) entry which is preliminary data.</text>
</comment>
<evidence type="ECO:0000313" key="8">
    <source>
        <dbReference type="EMBL" id="KUG27601.1"/>
    </source>
</evidence>
<dbReference type="NCBIfam" id="NF041781">
    <property type="entry name" value="mnquin_red_QrcA"/>
    <property type="match status" value="1"/>
</dbReference>
<gene>
    <name evidence="8" type="ORF">ASZ90_002541</name>
</gene>